<organism evidence="2 3">
    <name type="scientific">Lentilactobacillus parafarraginis DSM 18390 = JCM 14109</name>
    <dbReference type="NCBI Taxonomy" id="1423786"/>
    <lineage>
        <taxon>Bacteria</taxon>
        <taxon>Bacillati</taxon>
        <taxon>Bacillota</taxon>
        <taxon>Bacilli</taxon>
        <taxon>Lactobacillales</taxon>
        <taxon>Lactobacillaceae</taxon>
        <taxon>Lentilactobacillus</taxon>
    </lineage>
</organism>
<feature type="compositionally biased region" description="Basic and acidic residues" evidence="1">
    <location>
        <begin position="116"/>
        <end position="128"/>
    </location>
</feature>
<evidence type="ECO:0000256" key="1">
    <source>
        <dbReference type="SAM" id="MobiDB-lite"/>
    </source>
</evidence>
<dbReference type="EMBL" id="AZFZ01000108">
    <property type="protein sequence ID" value="KRM39123.1"/>
    <property type="molecule type" value="Genomic_DNA"/>
</dbReference>
<sequence>MVKIQSQLTIVFDPPFYKGIFERRTAGSYEVAQIVFGPSEPKTPAISDLIKNGWAKVHFYGADPGSKTALAGKTKVNPKRLQRLARKAVTVNTNTKAQTALNVQFEKAKAHRKRNRSVEKANAEENRYLHRRAKRLAKHKGH</sequence>
<dbReference type="RefSeq" id="WP_054736574.1">
    <property type="nucleotide sequence ID" value="NZ_AZFZ01000108.1"/>
</dbReference>
<evidence type="ECO:0008006" key="4">
    <source>
        <dbReference type="Google" id="ProtNLM"/>
    </source>
</evidence>
<proteinExistence type="predicted"/>
<protein>
    <recommendedName>
        <fullName evidence="4">DUF2992 domain-containing protein</fullName>
    </recommendedName>
</protein>
<feature type="region of interest" description="Disordered" evidence="1">
    <location>
        <begin position="105"/>
        <end position="142"/>
    </location>
</feature>
<dbReference type="PIRSF" id="PIRSF021328">
    <property type="entry name" value="UCP021328"/>
    <property type="match status" value="1"/>
</dbReference>
<dbReference type="Proteomes" id="UP000051010">
    <property type="component" value="Unassembled WGS sequence"/>
</dbReference>
<accession>A0A0R1YIT9</accession>
<comment type="caution">
    <text evidence="2">The sequence shown here is derived from an EMBL/GenBank/DDBJ whole genome shotgun (WGS) entry which is preliminary data.</text>
</comment>
<feature type="compositionally biased region" description="Basic residues" evidence="1">
    <location>
        <begin position="129"/>
        <end position="142"/>
    </location>
</feature>
<dbReference type="AlphaFoldDB" id="A0A0R1YIT9"/>
<reference evidence="2 3" key="1">
    <citation type="journal article" date="2015" name="Genome Announc.">
        <title>Expanding the biotechnology potential of lactobacilli through comparative genomics of 213 strains and associated genera.</title>
        <authorList>
            <person name="Sun Z."/>
            <person name="Harris H.M."/>
            <person name="McCann A."/>
            <person name="Guo C."/>
            <person name="Argimon S."/>
            <person name="Zhang W."/>
            <person name="Yang X."/>
            <person name="Jeffery I.B."/>
            <person name="Cooney J.C."/>
            <person name="Kagawa T.F."/>
            <person name="Liu W."/>
            <person name="Song Y."/>
            <person name="Salvetti E."/>
            <person name="Wrobel A."/>
            <person name="Rasinkangas P."/>
            <person name="Parkhill J."/>
            <person name="Rea M.C."/>
            <person name="O'Sullivan O."/>
            <person name="Ritari J."/>
            <person name="Douillard F.P."/>
            <person name="Paul Ross R."/>
            <person name="Yang R."/>
            <person name="Briner A.E."/>
            <person name="Felis G.E."/>
            <person name="de Vos W.M."/>
            <person name="Barrangou R."/>
            <person name="Klaenhammer T.R."/>
            <person name="Caufield P.W."/>
            <person name="Cui Y."/>
            <person name="Zhang H."/>
            <person name="O'Toole P.W."/>
        </authorList>
    </citation>
    <scope>NUCLEOTIDE SEQUENCE [LARGE SCALE GENOMIC DNA]</scope>
    <source>
        <strain evidence="2 3">DSM 18390</strain>
    </source>
</reference>
<evidence type="ECO:0000313" key="3">
    <source>
        <dbReference type="Proteomes" id="UP000051010"/>
    </source>
</evidence>
<dbReference type="InterPro" id="IPR016787">
    <property type="entry name" value="UCP021328"/>
</dbReference>
<dbReference type="Pfam" id="PF11208">
    <property type="entry name" value="DUF2992"/>
    <property type="match status" value="1"/>
</dbReference>
<gene>
    <name evidence="2" type="ORF">FD47_GL000225</name>
</gene>
<name>A0A0R1YIT9_9LACO</name>
<dbReference type="PATRIC" id="fig|1423786.4.peg.226"/>
<evidence type="ECO:0000313" key="2">
    <source>
        <dbReference type="EMBL" id="KRM39123.1"/>
    </source>
</evidence>